<evidence type="ECO:0000313" key="2">
    <source>
        <dbReference type="EMBL" id="KAF9470279.1"/>
    </source>
</evidence>
<organism evidence="2 3">
    <name type="scientific">Pholiota conissans</name>
    <dbReference type="NCBI Taxonomy" id="109636"/>
    <lineage>
        <taxon>Eukaryota</taxon>
        <taxon>Fungi</taxon>
        <taxon>Dikarya</taxon>
        <taxon>Basidiomycota</taxon>
        <taxon>Agaricomycotina</taxon>
        <taxon>Agaricomycetes</taxon>
        <taxon>Agaricomycetidae</taxon>
        <taxon>Agaricales</taxon>
        <taxon>Agaricineae</taxon>
        <taxon>Strophariaceae</taxon>
        <taxon>Pholiota</taxon>
    </lineage>
</organism>
<reference evidence="2" key="1">
    <citation type="submission" date="2020-11" db="EMBL/GenBank/DDBJ databases">
        <authorList>
            <consortium name="DOE Joint Genome Institute"/>
            <person name="Ahrendt S."/>
            <person name="Riley R."/>
            <person name="Andreopoulos W."/>
            <person name="Labutti K."/>
            <person name="Pangilinan J."/>
            <person name="Ruiz-Duenas F.J."/>
            <person name="Barrasa J.M."/>
            <person name="Sanchez-Garcia M."/>
            <person name="Camarero S."/>
            <person name="Miyauchi S."/>
            <person name="Serrano A."/>
            <person name="Linde D."/>
            <person name="Babiker R."/>
            <person name="Drula E."/>
            <person name="Ayuso-Fernandez I."/>
            <person name="Pacheco R."/>
            <person name="Padilla G."/>
            <person name="Ferreira P."/>
            <person name="Barriuso J."/>
            <person name="Kellner H."/>
            <person name="Castanera R."/>
            <person name="Alfaro M."/>
            <person name="Ramirez L."/>
            <person name="Pisabarro A.G."/>
            <person name="Kuo A."/>
            <person name="Tritt A."/>
            <person name="Lipzen A."/>
            <person name="He G."/>
            <person name="Yan M."/>
            <person name="Ng V."/>
            <person name="Cullen D."/>
            <person name="Martin F."/>
            <person name="Rosso M.-N."/>
            <person name="Henrissat B."/>
            <person name="Hibbett D."/>
            <person name="Martinez A.T."/>
            <person name="Grigoriev I.V."/>
        </authorList>
    </citation>
    <scope>NUCLEOTIDE SEQUENCE</scope>
    <source>
        <strain evidence="2">CIRM-BRFM 674</strain>
    </source>
</reference>
<sequence>MSSSLSAIEYLEKRLKGGRRHPSTSSFLFACSSPHLRLSSSALFEPSRTRSPHLSLERRGKGVGGSKGGRKRSRPHPSAEGSSSQLGGEG</sequence>
<evidence type="ECO:0000313" key="3">
    <source>
        <dbReference type="Proteomes" id="UP000807469"/>
    </source>
</evidence>
<evidence type="ECO:0000256" key="1">
    <source>
        <dbReference type="SAM" id="MobiDB-lite"/>
    </source>
</evidence>
<dbReference type="Proteomes" id="UP000807469">
    <property type="component" value="Unassembled WGS sequence"/>
</dbReference>
<comment type="caution">
    <text evidence="2">The sequence shown here is derived from an EMBL/GenBank/DDBJ whole genome shotgun (WGS) entry which is preliminary data.</text>
</comment>
<feature type="region of interest" description="Disordered" evidence="1">
    <location>
        <begin position="40"/>
        <end position="90"/>
    </location>
</feature>
<dbReference type="AlphaFoldDB" id="A0A9P5YKI5"/>
<keyword evidence="3" id="KW-1185">Reference proteome</keyword>
<feature type="compositionally biased region" description="Polar residues" evidence="1">
    <location>
        <begin position="80"/>
        <end position="90"/>
    </location>
</feature>
<protein>
    <submittedName>
        <fullName evidence="2">Uncharacterized protein</fullName>
    </submittedName>
</protein>
<name>A0A9P5YKI5_9AGAR</name>
<gene>
    <name evidence="2" type="ORF">BDN70DRAFT_889164</name>
</gene>
<dbReference type="EMBL" id="MU156099">
    <property type="protein sequence ID" value="KAF9470279.1"/>
    <property type="molecule type" value="Genomic_DNA"/>
</dbReference>
<accession>A0A9P5YKI5</accession>
<proteinExistence type="predicted"/>